<gene>
    <name evidence="1" type="ORF">BSTOLATCC_MIC17605</name>
</gene>
<evidence type="ECO:0000313" key="2">
    <source>
        <dbReference type="Proteomes" id="UP001162131"/>
    </source>
</evidence>
<protein>
    <submittedName>
        <fullName evidence="1">Uncharacterized protein</fullName>
    </submittedName>
</protein>
<keyword evidence="2" id="KW-1185">Reference proteome</keyword>
<name>A0AAU9IV50_9CILI</name>
<proteinExistence type="predicted"/>
<organism evidence="1 2">
    <name type="scientific">Blepharisma stoltei</name>
    <dbReference type="NCBI Taxonomy" id="1481888"/>
    <lineage>
        <taxon>Eukaryota</taxon>
        <taxon>Sar</taxon>
        <taxon>Alveolata</taxon>
        <taxon>Ciliophora</taxon>
        <taxon>Postciliodesmatophora</taxon>
        <taxon>Heterotrichea</taxon>
        <taxon>Heterotrichida</taxon>
        <taxon>Blepharismidae</taxon>
        <taxon>Blepharisma</taxon>
    </lineage>
</organism>
<sequence length="190" mass="21943">MKVEKIKEVLDTPNTQKEKKATKQLIDLSKSPILRKEVIDTDEDIASWNLKNDFKIQSIEKKFMHPQVKAGVKPLSKPTVKAQPQKLRPISLKEKSINKLKTEKELIEIPQHNKENNSLTGSKDVKKVWEILKEDRRVPLSSIILNPALVEVKRTRFSREQTPIHILIRSKSRPVSVEREIRNSFSNLGI</sequence>
<dbReference type="EMBL" id="CAJZBQ010000017">
    <property type="protein sequence ID" value="CAG9316978.1"/>
    <property type="molecule type" value="Genomic_DNA"/>
</dbReference>
<accession>A0AAU9IV50</accession>
<dbReference type="Proteomes" id="UP001162131">
    <property type="component" value="Unassembled WGS sequence"/>
</dbReference>
<reference evidence="1" key="1">
    <citation type="submission" date="2021-09" db="EMBL/GenBank/DDBJ databases">
        <authorList>
            <consortium name="AG Swart"/>
            <person name="Singh M."/>
            <person name="Singh A."/>
            <person name="Seah K."/>
            <person name="Emmerich C."/>
        </authorList>
    </citation>
    <scope>NUCLEOTIDE SEQUENCE</scope>
    <source>
        <strain evidence="1">ATCC30299</strain>
    </source>
</reference>
<evidence type="ECO:0000313" key="1">
    <source>
        <dbReference type="EMBL" id="CAG9316978.1"/>
    </source>
</evidence>
<dbReference type="AlphaFoldDB" id="A0AAU9IV50"/>
<comment type="caution">
    <text evidence="1">The sequence shown here is derived from an EMBL/GenBank/DDBJ whole genome shotgun (WGS) entry which is preliminary data.</text>
</comment>